<dbReference type="PROSITE" id="PS01228">
    <property type="entry name" value="COF_1"/>
    <property type="match status" value="1"/>
</dbReference>
<dbReference type="SFLD" id="SFLDG01144">
    <property type="entry name" value="C2.B.4:_PGP_Like"/>
    <property type="match status" value="1"/>
</dbReference>
<dbReference type="GO" id="GO:0000287">
    <property type="term" value="F:magnesium ion binding"/>
    <property type="evidence" value="ECO:0007669"/>
    <property type="project" value="TreeGrafter"/>
</dbReference>
<dbReference type="GO" id="GO:0050308">
    <property type="term" value="F:sugar-phosphatase activity"/>
    <property type="evidence" value="ECO:0007669"/>
    <property type="project" value="UniProtKB-EC"/>
</dbReference>
<gene>
    <name evidence="1" type="ORF">FYJ33_07085</name>
</gene>
<proteinExistence type="predicted"/>
<dbReference type="Pfam" id="PF08282">
    <property type="entry name" value="Hydrolase_3"/>
    <property type="match status" value="1"/>
</dbReference>
<dbReference type="InterPro" id="IPR036412">
    <property type="entry name" value="HAD-like_sf"/>
</dbReference>
<dbReference type="PANTHER" id="PTHR10000">
    <property type="entry name" value="PHOSPHOSERINE PHOSPHATASE"/>
    <property type="match status" value="1"/>
</dbReference>
<comment type="caution">
    <text evidence="1">The sequence shown here is derived from an EMBL/GenBank/DDBJ whole genome shotgun (WGS) entry which is preliminary data.</text>
</comment>
<protein>
    <submittedName>
        <fullName evidence="1">Sugar-phosphatase</fullName>
        <ecNumber evidence="1">3.1.3.23</ecNumber>
    </submittedName>
</protein>
<dbReference type="InterPro" id="IPR006379">
    <property type="entry name" value="HAD-SF_hydro_IIB"/>
</dbReference>
<keyword evidence="1" id="KW-0378">Hydrolase</keyword>
<sequence>MYKLIALDMDGTLLNDEKKITEKTKKTISEARKNGKYVVLCSGRPIEGIDRYLDELNMNTEDDYVISFNGSLVQHAANKKVIGKKTLKGEDLKYLFNISRELGVNIHGFSKEGCITPKISKYTELEGKINGITVKEFDYTKIEDKEDISKVMMIDEPEILQKAIDNLPKDLYEKYTVVRSAPYFLEFLNKDANKGTGVGMLAEHLGIKKEEVICVGDAGNDLHMIEYAGLGVAMENATEDVKEKADFITLSNNNDGVANVINKFML</sequence>
<dbReference type="EC" id="3.1.3.23" evidence="1"/>
<dbReference type="CDD" id="cd07516">
    <property type="entry name" value="HAD_Pase"/>
    <property type="match status" value="1"/>
</dbReference>
<dbReference type="InterPro" id="IPR000150">
    <property type="entry name" value="Cof"/>
</dbReference>
<dbReference type="NCBIfam" id="TIGR01484">
    <property type="entry name" value="HAD-SF-IIB"/>
    <property type="match status" value="1"/>
</dbReference>
<organism evidence="1 2">
    <name type="scientific">Inconstantimicrobium porci</name>
    <dbReference type="NCBI Taxonomy" id="2652291"/>
    <lineage>
        <taxon>Bacteria</taxon>
        <taxon>Bacillati</taxon>
        <taxon>Bacillota</taxon>
        <taxon>Clostridia</taxon>
        <taxon>Eubacteriales</taxon>
        <taxon>Clostridiaceae</taxon>
        <taxon>Inconstantimicrobium</taxon>
    </lineage>
</organism>
<dbReference type="NCBIfam" id="TIGR00099">
    <property type="entry name" value="Cof-subfamily"/>
    <property type="match status" value="1"/>
</dbReference>
<evidence type="ECO:0000313" key="1">
    <source>
        <dbReference type="EMBL" id="MSR91180.1"/>
    </source>
</evidence>
<dbReference type="AlphaFoldDB" id="A0A7X2MY38"/>
<dbReference type="NCBIfam" id="NF007806">
    <property type="entry name" value="PRK10513.1"/>
    <property type="match status" value="1"/>
</dbReference>
<dbReference type="Gene3D" id="3.30.1240.10">
    <property type="match status" value="1"/>
</dbReference>
<dbReference type="Proteomes" id="UP000460287">
    <property type="component" value="Unassembled WGS sequence"/>
</dbReference>
<reference evidence="1 2" key="1">
    <citation type="submission" date="2019-08" db="EMBL/GenBank/DDBJ databases">
        <title>In-depth cultivation of the pig gut microbiome towards novel bacterial diversity and tailored functional studies.</title>
        <authorList>
            <person name="Wylensek D."/>
            <person name="Hitch T.C.A."/>
            <person name="Clavel T."/>
        </authorList>
    </citation>
    <scope>NUCLEOTIDE SEQUENCE [LARGE SCALE GENOMIC DNA]</scope>
    <source>
        <strain evidence="1 2">WCA-383-APC-5B</strain>
    </source>
</reference>
<dbReference type="PROSITE" id="PS01229">
    <property type="entry name" value="COF_2"/>
    <property type="match status" value="1"/>
</dbReference>
<dbReference type="SFLD" id="SFLDS00003">
    <property type="entry name" value="Haloacid_Dehalogenase"/>
    <property type="match status" value="1"/>
</dbReference>
<dbReference type="SFLD" id="SFLDG01140">
    <property type="entry name" value="C2.B:_Phosphomannomutase_and_P"/>
    <property type="match status" value="1"/>
</dbReference>
<dbReference type="RefSeq" id="WP_154531059.1">
    <property type="nucleotide sequence ID" value="NZ_VULX01000008.1"/>
</dbReference>
<dbReference type="PANTHER" id="PTHR10000:SF8">
    <property type="entry name" value="HAD SUPERFAMILY HYDROLASE-LIKE, TYPE 3"/>
    <property type="match status" value="1"/>
</dbReference>
<keyword evidence="2" id="KW-1185">Reference proteome</keyword>
<dbReference type="Gene3D" id="3.40.50.1000">
    <property type="entry name" value="HAD superfamily/HAD-like"/>
    <property type="match status" value="1"/>
</dbReference>
<dbReference type="InterPro" id="IPR023214">
    <property type="entry name" value="HAD_sf"/>
</dbReference>
<accession>A0A7X2MY38</accession>
<dbReference type="EMBL" id="VULX01000008">
    <property type="protein sequence ID" value="MSR91180.1"/>
    <property type="molecule type" value="Genomic_DNA"/>
</dbReference>
<name>A0A7X2MY38_9CLOT</name>
<dbReference type="GO" id="GO:0005829">
    <property type="term" value="C:cytosol"/>
    <property type="evidence" value="ECO:0007669"/>
    <property type="project" value="TreeGrafter"/>
</dbReference>
<dbReference type="SUPFAM" id="SSF56784">
    <property type="entry name" value="HAD-like"/>
    <property type="match status" value="1"/>
</dbReference>
<evidence type="ECO:0000313" key="2">
    <source>
        <dbReference type="Proteomes" id="UP000460287"/>
    </source>
</evidence>